<dbReference type="Gene3D" id="3.90.1150.10">
    <property type="entry name" value="Aspartate Aminotransferase, domain 1"/>
    <property type="match status" value="1"/>
</dbReference>
<dbReference type="PANTHER" id="PTHR45744:SF2">
    <property type="entry name" value="TYROSINE AMINOTRANSFERASE"/>
    <property type="match status" value="1"/>
</dbReference>
<dbReference type="GO" id="GO:0030170">
    <property type="term" value="F:pyridoxal phosphate binding"/>
    <property type="evidence" value="ECO:0007669"/>
    <property type="project" value="InterPro"/>
</dbReference>
<name>A0A1I8JMC6_9PLAT</name>
<dbReference type="Proteomes" id="UP000095280">
    <property type="component" value="Unplaced"/>
</dbReference>
<dbReference type="WBParaSite" id="snap_masked-unitig_24643-processed-gene-0.1-mRNA-1">
    <property type="protein sequence ID" value="snap_masked-unitig_24643-processed-gene-0.1-mRNA-1"/>
    <property type="gene ID" value="snap_masked-unitig_24643-processed-gene-0.1"/>
</dbReference>
<proteinExistence type="predicted"/>
<protein>
    <submittedName>
        <fullName evidence="3">Aminotran_1_2 domain-containing protein</fullName>
    </submittedName>
</protein>
<dbReference type="Gene3D" id="3.40.640.10">
    <property type="entry name" value="Type I PLP-dependent aspartate aminotransferase-like (Major domain)"/>
    <property type="match status" value="1"/>
</dbReference>
<dbReference type="GO" id="GO:0004838">
    <property type="term" value="F:L-tyrosine-2-oxoglutarate transaminase activity"/>
    <property type="evidence" value="ECO:0007669"/>
    <property type="project" value="TreeGrafter"/>
</dbReference>
<keyword evidence="2" id="KW-1185">Reference proteome</keyword>
<dbReference type="Pfam" id="PF00155">
    <property type="entry name" value="Aminotran_1_2"/>
    <property type="match status" value="1"/>
</dbReference>
<dbReference type="SUPFAM" id="SSF53383">
    <property type="entry name" value="PLP-dependent transferases"/>
    <property type="match status" value="1"/>
</dbReference>
<organism evidence="2 3">
    <name type="scientific">Macrostomum lignano</name>
    <dbReference type="NCBI Taxonomy" id="282301"/>
    <lineage>
        <taxon>Eukaryota</taxon>
        <taxon>Metazoa</taxon>
        <taxon>Spiralia</taxon>
        <taxon>Lophotrochozoa</taxon>
        <taxon>Platyhelminthes</taxon>
        <taxon>Rhabditophora</taxon>
        <taxon>Macrostomorpha</taxon>
        <taxon>Macrostomida</taxon>
        <taxon>Macrostomidae</taxon>
        <taxon>Macrostomum</taxon>
    </lineage>
</organism>
<dbReference type="InterPro" id="IPR015422">
    <property type="entry name" value="PyrdxlP-dep_Trfase_small"/>
</dbReference>
<dbReference type="GO" id="GO:0006572">
    <property type="term" value="P:L-tyrosine catabolic process"/>
    <property type="evidence" value="ECO:0007669"/>
    <property type="project" value="TreeGrafter"/>
</dbReference>
<sequence>IRVFKQPSQQSLRKTSEVLSSNKQQQQKMSLKRKSMLAQNPCCGTISMVGELCLPEGADRTNGSAANFKEASYSRRDPDLGAGPFSIYRTLAESLGIEARSYNLLADRQWEVDLAHLEESIDDRTAAHPDEIYAHFVLPRGHEFHWFASVESQCARAQLLRADLTKRWLVPGWRQGWIVVYDAKGHFAEVRQGLLALSTRILGPNTRLPGISLRAIPDILEFTPPEFYASTLKCHRGERQAKLRQAQRCAGTPASDAEGAMYMMVGFSQSEYPDFPDEMAFTERLVTEQSVFCLPLAASRSACSEV</sequence>
<accession>A0A1I8JMC6</accession>
<dbReference type="InterPro" id="IPR015421">
    <property type="entry name" value="PyrdxlP-dep_Trfase_major"/>
</dbReference>
<reference evidence="3" key="1">
    <citation type="submission" date="2016-11" db="UniProtKB">
        <authorList>
            <consortium name="WormBaseParasite"/>
        </authorList>
    </citation>
    <scope>IDENTIFICATION</scope>
</reference>
<feature type="domain" description="Aminotransferase class I/classII large" evidence="1">
    <location>
        <begin position="130"/>
        <end position="296"/>
    </location>
</feature>
<dbReference type="PANTHER" id="PTHR45744">
    <property type="entry name" value="TYROSINE AMINOTRANSFERASE"/>
    <property type="match status" value="1"/>
</dbReference>
<dbReference type="InterPro" id="IPR004839">
    <property type="entry name" value="Aminotransferase_I/II_large"/>
</dbReference>
<evidence type="ECO:0000313" key="3">
    <source>
        <dbReference type="WBParaSite" id="snap_masked-unitig_24643-processed-gene-0.1-mRNA-1"/>
    </source>
</evidence>
<dbReference type="InterPro" id="IPR015424">
    <property type="entry name" value="PyrdxlP-dep_Trfase"/>
</dbReference>
<evidence type="ECO:0000313" key="2">
    <source>
        <dbReference type="Proteomes" id="UP000095280"/>
    </source>
</evidence>
<dbReference type="GO" id="GO:0006559">
    <property type="term" value="P:L-phenylalanine catabolic process"/>
    <property type="evidence" value="ECO:0007669"/>
    <property type="project" value="TreeGrafter"/>
</dbReference>
<evidence type="ECO:0000259" key="1">
    <source>
        <dbReference type="Pfam" id="PF00155"/>
    </source>
</evidence>
<dbReference type="AlphaFoldDB" id="A0A1I8JMC6"/>